<name>A0A444E534_ENSVE</name>
<evidence type="ECO:0000313" key="1">
    <source>
        <dbReference type="EMBL" id="RZR73209.1"/>
    </source>
</evidence>
<dbReference type="AlphaFoldDB" id="A0A444E534"/>
<feature type="non-terminal residue" evidence="1">
    <location>
        <position position="1"/>
    </location>
</feature>
<reference evidence="1" key="1">
    <citation type="journal article" date="2018" name="Data Brief">
        <title>Genome sequence data from 17 accessions of Ensete ventricosum, a staple food crop for millions in Ethiopia.</title>
        <authorList>
            <person name="Yemataw Z."/>
            <person name="Muzemil S."/>
            <person name="Ambachew D."/>
            <person name="Tripathi L."/>
            <person name="Tesfaye K."/>
            <person name="Chala A."/>
            <person name="Farbos A."/>
            <person name="O'Neill P."/>
            <person name="Moore K."/>
            <person name="Grant M."/>
            <person name="Studholme D.J."/>
        </authorList>
    </citation>
    <scope>NUCLEOTIDE SEQUENCE [LARGE SCALE GENOMIC DNA]</scope>
    <source>
        <tissue evidence="1">Leaf</tissue>
    </source>
</reference>
<accession>A0A444E534</accession>
<dbReference type="Proteomes" id="UP000290560">
    <property type="component" value="Unassembled WGS sequence"/>
</dbReference>
<proteinExistence type="predicted"/>
<gene>
    <name evidence="1" type="ORF">BHM03_00021502</name>
</gene>
<organism evidence="1">
    <name type="scientific">Ensete ventricosum</name>
    <name type="common">Abyssinian banana</name>
    <name type="synonym">Musa ensete</name>
    <dbReference type="NCBI Taxonomy" id="4639"/>
    <lineage>
        <taxon>Eukaryota</taxon>
        <taxon>Viridiplantae</taxon>
        <taxon>Streptophyta</taxon>
        <taxon>Embryophyta</taxon>
        <taxon>Tracheophyta</taxon>
        <taxon>Spermatophyta</taxon>
        <taxon>Magnoliopsida</taxon>
        <taxon>Liliopsida</taxon>
        <taxon>Zingiberales</taxon>
        <taxon>Musaceae</taxon>
        <taxon>Ensete</taxon>
    </lineage>
</organism>
<sequence length="76" mass="9051">LYNRRIRPRLIGTGDLVLRKAEVSDPGRTREKLALRWKGSYRVTRVVREGTYTILTMEGKTLPQTWHELNFKKFYI</sequence>
<protein>
    <submittedName>
        <fullName evidence="1">Uncharacterized protein</fullName>
    </submittedName>
</protein>
<dbReference type="EMBL" id="KV875854">
    <property type="protein sequence ID" value="RZR73209.1"/>
    <property type="molecule type" value="Genomic_DNA"/>
</dbReference>